<gene>
    <name evidence="1" type="ORF">LZA78_06620</name>
</gene>
<proteinExistence type="predicted"/>
<dbReference type="Proteomes" id="UP001521181">
    <property type="component" value="Unassembled WGS sequence"/>
</dbReference>
<accession>A0ABS8YWL7</accession>
<dbReference type="EMBL" id="JAJUOS010000004">
    <property type="protein sequence ID" value="MCE5973146.1"/>
    <property type="molecule type" value="Genomic_DNA"/>
</dbReference>
<organism evidence="1 2">
    <name type="scientific">Rhodobacter flavimaris</name>
    <dbReference type="NCBI Taxonomy" id="2907145"/>
    <lineage>
        <taxon>Bacteria</taxon>
        <taxon>Pseudomonadati</taxon>
        <taxon>Pseudomonadota</taxon>
        <taxon>Alphaproteobacteria</taxon>
        <taxon>Rhodobacterales</taxon>
        <taxon>Rhodobacter group</taxon>
        <taxon>Rhodobacter</taxon>
    </lineage>
</organism>
<sequence length="111" mass="12078">MPNVKLYVDDTVWPAHAETLRASLQPLRELLCVELAVSVEACQLAIVPVIGLADQPQVNIELAILPRPERTPEKLRALGETLRGRIAPASGGARVAVRYTTLDPVTYVALK</sequence>
<name>A0ABS8YWL7_9RHOB</name>
<protein>
    <recommendedName>
        <fullName evidence="3">DUF1902 domain-containing protein</fullName>
    </recommendedName>
</protein>
<evidence type="ECO:0000313" key="1">
    <source>
        <dbReference type="EMBL" id="MCE5973146.1"/>
    </source>
</evidence>
<evidence type="ECO:0008006" key="3">
    <source>
        <dbReference type="Google" id="ProtNLM"/>
    </source>
</evidence>
<comment type="caution">
    <text evidence="1">The sequence shown here is derived from an EMBL/GenBank/DDBJ whole genome shotgun (WGS) entry which is preliminary data.</text>
</comment>
<evidence type="ECO:0000313" key="2">
    <source>
        <dbReference type="Proteomes" id="UP001521181"/>
    </source>
</evidence>
<reference evidence="1 2" key="1">
    <citation type="submission" date="2021-12" db="EMBL/GenBank/DDBJ databases">
        <title>Sinirhodobacter sp. WL0062 is a bacterium isolated from seawater.</title>
        <authorList>
            <person name="Wang L."/>
            <person name="He W."/>
            <person name="Zhang D.-F."/>
        </authorList>
    </citation>
    <scope>NUCLEOTIDE SEQUENCE [LARGE SCALE GENOMIC DNA]</scope>
    <source>
        <strain evidence="1 2">WL0062</strain>
    </source>
</reference>
<keyword evidence="2" id="KW-1185">Reference proteome</keyword>
<dbReference type="RefSeq" id="WP_233676150.1">
    <property type="nucleotide sequence ID" value="NZ_JAJUOS010000004.1"/>
</dbReference>